<dbReference type="STRING" id="546871.SAMN04488543_2849"/>
<sequence>MNDPDAPPRVTDAQLLQLRSWGASHRQIAAMLGLRRNTVSVRLSRLDRNQAQQPDCNSPQRDDRDGEEQAVAGG</sequence>
<dbReference type="Proteomes" id="UP000199092">
    <property type="component" value="Chromosome I"/>
</dbReference>
<evidence type="ECO:0000313" key="2">
    <source>
        <dbReference type="EMBL" id="SDT01510.1"/>
    </source>
</evidence>
<name>A0A1H1WXL6_9ACTN</name>
<feature type="compositionally biased region" description="Polar residues" evidence="1">
    <location>
        <begin position="49"/>
        <end position="59"/>
    </location>
</feature>
<gene>
    <name evidence="2" type="ORF">SAMN04488543_2849</name>
</gene>
<protein>
    <recommendedName>
        <fullName evidence="4">Homeodomain-like domain-containing protein</fullName>
    </recommendedName>
</protein>
<keyword evidence="3" id="KW-1185">Reference proteome</keyword>
<proteinExistence type="predicted"/>
<feature type="region of interest" description="Disordered" evidence="1">
    <location>
        <begin position="45"/>
        <end position="74"/>
    </location>
</feature>
<evidence type="ECO:0000256" key="1">
    <source>
        <dbReference type="SAM" id="MobiDB-lite"/>
    </source>
</evidence>
<evidence type="ECO:0000313" key="3">
    <source>
        <dbReference type="Proteomes" id="UP000199092"/>
    </source>
</evidence>
<dbReference type="RefSeq" id="WP_091413666.1">
    <property type="nucleotide sequence ID" value="NZ_LT629749.1"/>
</dbReference>
<dbReference type="InterPro" id="IPR036388">
    <property type="entry name" value="WH-like_DNA-bd_sf"/>
</dbReference>
<dbReference type="AlphaFoldDB" id="A0A1H1WXL6"/>
<accession>A0A1H1WXL6</accession>
<reference evidence="2 3" key="1">
    <citation type="submission" date="2016-10" db="EMBL/GenBank/DDBJ databases">
        <authorList>
            <person name="de Groot N.N."/>
        </authorList>
    </citation>
    <scope>NUCLEOTIDE SEQUENCE [LARGE SCALE GENOMIC DNA]</scope>
    <source>
        <strain evidence="2 3">DSM 21741</strain>
    </source>
</reference>
<evidence type="ECO:0008006" key="4">
    <source>
        <dbReference type="Google" id="ProtNLM"/>
    </source>
</evidence>
<organism evidence="2 3">
    <name type="scientific">Friedmanniella luteola</name>
    <dbReference type="NCBI Taxonomy" id="546871"/>
    <lineage>
        <taxon>Bacteria</taxon>
        <taxon>Bacillati</taxon>
        <taxon>Actinomycetota</taxon>
        <taxon>Actinomycetes</taxon>
        <taxon>Propionibacteriales</taxon>
        <taxon>Nocardioidaceae</taxon>
        <taxon>Friedmanniella</taxon>
    </lineage>
</organism>
<dbReference type="EMBL" id="LT629749">
    <property type="protein sequence ID" value="SDT01510.1"/>
    <property type="molecule type" value="Genomic_DNA"/>
</dbReference>
<dbReference type="Gene3D" id="1.10.10.10">
    <property type="entry name" value="Winged helix-like DNA-binding domain superfamily/Winged helix DNA-binding domain"/>
    <property type="match status" value="1"/>
</dbReference>